<proteinExistence type="predicted"/>
<dbReference type="Pfam" id="PF00041">
    <property type="entry name" value="fn3"/>
    <property type="match status" value="2"/>
</dbReference>
<dbReference type="PANTHER" id="PTHR46708:SF2">
    <property type="entry name" value="FIBRONECTIN TYPE-III DOMAIN-CONTAINING PROTEIN"/>
    <property type="match status" value="1"/>
</dbReference>
<name>A0A0N4ZAZ9_PARTI</name>
<reference evidence="5" key="1">
    <citation type="submission" date="2017-02" db="UniProtKB">
        <authorList>
            <consortium name="WormBaseParasite"/>
        </authorList>
    </citation>
    <scope>IDENTIFICATION</scope>
</reference>
<evidence type="ECO:0000256" key="2">
    <source>
        <dbReference type="SAM" id="Phobius"/>
    </source>
</evidence>
<keyword evidence="4" id="KW-1185">Reference proteome</keyword>
<accession>A0A0N4ZAZ9</accession>
<keyword evidence="2" id="KW-0812">Transmembrane</keyword>
<dbReference type="SMART" id="SM00060">
    <property type="entry name" value="FN3"/>
    <property type="match status" value="4"/>
</dbReference>
<evidence type="ECO:0000256" key="1">
    <source>
        <dbReference type="ARBA" id="ARBA00022737"/>
    </source>
</evidence>
<dbReference type="CDD" id="cd00063">
    <property type="entry name" value="FN3"/>
    <property type="match status" value="2"/>
</dbReference>
<organism evidence="4 5">
    <name type="scientific">Parastrongyloides trichosuri</name>
    <name type="common">Possum-specific nematode worm</name>
    <dbReference type="NCBI Taxonomy" id="131310"/>
    <lineage>
        <taxon>Eukaryota</taxon>
        <taxon>Metazoa</taxon>
        <taxon>Ecdysozoa</taxon>
        <taxon>Nematoda</taxon>
        <taxon>Chromadorea</taxon>
        <taxon>Rhabditida</taxon>
        <taxon>Tylenchina</taxon>
        <taxon>Panagrolaimomorpha</taxon>
        <taxon>Strongyloidoidea</taxon>
        <taxon>Strongyloididae</taxon>
        <taxon>Parastrongyloides</taxon>
    </lineage>
</organism>
<feature type="domain" description="Fibronectin type-III" evidence="3">
    <location>
        <begin position="148"/>
        <end position="243"/>
    </location>
</feature>
<feature type="domain" description="Fibronectin type-III" evidence="3">
    <location>
        <begin position="349"/>
        <end position="447"/>
    </location>
</feature>
<feature type="transmembrane region" description="Helical" evidence="2">
    <location>
        <begin position="12"/>
        <end position="32"/>
    </location>
</feature>
<evidence type="ECO:0000259" key="3">
    <source>
        <dbReference type="PROSITE" id="PS50853"/>
    </source>
</evidence>
<protein>
    <submittedName>
        <fullName evidence="5">Fibronectin type-III domain-containing protein</fullName>
    </submittedName>
</protein>
<dbReference type="Proteomes" id="UP000038045">
    <property type="component" value="Unplaced"/>
</dbReference>
<dbReference type="AlphaFoldDB" id="A0A0N4ZAZ9"/>
<dbReference type="Gene3D" id="2.60.40.10">
    <property type="entry name" value="Immunoglobulins"/>
    <property type="match status" value="4"/>
</dbReference>
<dbReference type="InterPro" id="IPR003961">
    <property type="entry name" value="FN3_dom"/>
</dbReference>
<keyword evidence="2" id="KW-1133">Transmembrane helix</keyword>
<dbReference type="SUPFAM" id="SSF49265">
    <property type="entry name" value="Fibronectin type III"/>
    <property type="match status" value="2"/>
</dbReference>
<keyword evidence="2" id="KW-0472">Membrane</keyword>
<feature type="domain" description="Fibronectin type-III" evidence="3">
    <location>
        <begin position="248"/>
        <end position="345"/>
    </location>
</feature>
<dbReference type="WBParaSite" id="PTRK_0000471300.1">
    <property type="protein sequence ID" value="PTRK_0000471300.1"/>
    <property type="gene ID" value="PTRK_0000471300"/>
</dbReference>
<evidence type="ECO:0000313" key="5">
    <source>
        <dbReference type="WBParaSite" id="PTRK_0000471300.1"/>
    </source>
</evidence>
<dbReference type="InterPro" id="IPR036116">
    <property type="entry name" value="FN3_sf"/>
</dbReference>
<dbReference type="PROSITE" id="PS50853">
    <property type="entry name" value="FN3"/>
    <property type="match status" value="3"/>
</dbReference>
<sequence length="580" mass="68296">MREGILKQNNIYYFLAIIFIVYTKYVHSHPFYQSTIKNLRARYDANEDAIYTEWEVLGNERNSFIIRYRYLSRGTNNVNQWKYIRSNEKSTKLIDNEFRNGDEIEVQVKIESGHNNQHDWSKPLIIQITSKNPYHLSHNDENDIELMPPTNLKSTIVSPSSLKIEWDPVVVQGKKIYYIVILQQQSPESRDNYQRQQIKIEATNFAVEHLTPGESYEVTIRTAISSQQTSTMAAVLEVVMPRENEFFEIENIIISSKFLKSGQGIVNITWEIPEQMNGKVSAYDVQYAPVADSSDSKVSIFRGDRSEIILNDLKSNTEYKIRIKTILKNNIIIESGEFLFATPKVEHDTMKRVDIIFSNNMDTIRLQWILSDSIQKENVEVYQIYYSKEKDLSIDKWNVINVPRYEENIKIDNLHENTVYYVRIRIITRDRRVLDSPTTYRFRTSENYSIKSELRSSNSLSYRNVGPGAIIIHWNFDDKIKNEITGTSIIYTKNKNLNKDKWNRKVSTNPEQTEIILDNLEQGVKYYIEIIPHLKINLDNREYIQTLEIQTDVLDSNTNWEFPYFNKTRRTKRLTIESME</sequence>
<dbReference type="PANTHER" id="PTHR46708">
    <property type="entry name" value="TENASCIN"/>
    <property type="match status" value="1"/>
</dbReference>
<dbReference type="InterPro" id="IPR013783">
    <property type="entry name" value="Ig-like_fold"/>
</dbReference>
<dbReference type="InterPro" id="IPR050991">
    <property type="entry name" value="ECM_Regulatory_Proteins"/>
</dbReference>
<keyword evidence="1" id="KW-0677">Repeat</keyword>
<evidence type="ECO:0000313" key="4">
    <source>
        <dbReference type="Proteomes" id="UP000038045"/>
    </source>
</evidence>